<feature type="transmembrane region" description="Helical" evidence="2">
    <location>
        <begin position="710"/>
        <end position="736"/>
    </location>
</feature>
<dbReference type="Pfam" id="PF06011">
    <property type="entry name" value="TRP"/>
    <property type="match status" value="1"/>
</dbReference>
<dbReference type="EMBL" id="CP063131">
    <property type="protein sequence ID" value="QOU18329.1"/>
    <property type="molecule type" value="Genomic_DNA"/>
</dbReference>
<dbReference type="Proteomes" id="UP000663131">
    <property type="component" value="Chromosome 3"/>
</dbReference>
<evidence type="ECO:0000259" key="4">
    <source>
        <dbReference type="Pfam" id="PF06011"/>
    </source>
</evidence>
<feature type="region of interest" description="Disordered" evidence="1">
    <location>
        <begin position="955"/>
        <end position="977"/>
    </location>
</feature>
<evidence type="ECO:0000313" key="5">
    <source>
        <dbReference type="EMBL" id="QOU18329.1"/>
    </source>
</evidence>
<dbReference type="GO" id="GO:0055085">
    <property type="term" value="P:transmembrane transport"/>
    <property type="evidence" value="ECO:0007669"/>
    <property type="project" value="TreeGrafter"/>
</dbReference>
<keyword evidence="2" id="KW-0812">Transmembrane</keyword>
<proteinExistence type="predicted"/>
<dbReference type="OrthoDB" id="5312224at2759"/>
<evidence type="ECO:0000256" key="3">
    <source>
        <dbReference type="SAM" id="SignalP"/>
    </source>
</evidence>
<feature type="transmembrane region" description="Helical" evidence="2">
    <location>
        <begin position="678"/>
        <end position="698"/>
    </location>
</feature>
<protein>
    <recommendedName>
        <fullName evidence="4">TRP C-terminal domain-containing protein</fullName>
    </recommendedName>
</protein>
<accession>A0A871QZF7</accession>
<evidence type="ECO:0000313" key="6">
    <source>
        <dbReference type="Proteomes" id="UP000663131"/>
    </source>
</evidence>
<feature type="transmembrane region" description="Helical" evidence="2">
    <location>
        <begin position="563"/>
        <end position="587"/>
    </location>
</feature>
<dbReference type="AlphaFoldDB" id="A0A871QZF7"/>
<feature type="transmembrane region" description="Helical" evidence="2">
    <location>
        <begin position="481"/>
        <end position="502"/>
    </location>
</feature>
<feature type="signal peptide" evidence="3">
    <location>
        <begin position="1"/>
        <end position="30"/>
    </location>
</feature>
<dbReference type="RefSeq" id="XP_041134823.1">
    <property type="nucleotide sequence ID" value="XM_041278628.1"/>
</dbReference>
<feature type="transmembrane region" description="Helical" evidence="2">
    <location>
        <begin position="348"/>
        <end position="369"/>
    </location>
</feature>
<feature type="transmembrane region" description="Helical" evidence="2">
    <location>
        <begin position="523"/>
        <end position="543"/>
    </location>
</feature>
<feature type="transmembrane region" description="Helical" evidence="2">
    <location>
        <begin position="402"/>
        <end position="419"/>
    </location>
</feature>
<dbReference type="PANTHER" id="PTHR31145:SF6">
    <property type="entry name" value="INTEGRAL MEMBRANE PROTEIN (AFU_ORTHOLOGUE AFUA_7G01610)"/>
    <property type="match status" value="1"/>
</dbReference>
<feature type="transmembrane region" description="Helical" evidence="2">
    <location>
        <begin position="636"/>
        <end position="666"/>
    </location>
</feature>
<dbReference type="KEGG" id="bbrx:BRETT_000051"/>
<name>A0A871QZF7_DEKBR</name>
<keyword evidence="2" id="KW-1133">Transmembrane helix</keyword>
<keyword evidence="3" id="KW-0732">Signal</keyword>
<evidence type="ECO:0000256" key="1">
    <source>
        <dbReference type="SAM" id="MobiDB-lite"/>
    </source>
</evidence>
<feature type="domain" description="TRP C-terminal" evidence="4">
    <location>
        <begin position="451"/>
        <end position="743"/>
    </location>
</feature>
<reference evidence="5" key="2">
    <citation type="journal article" name="BMC Genomics">
        <title>New genome assemblies reveal patterns of domestication and adaptation across Brettanomyces (Dekkera) species.</title>
        <authorList>
            <person name="Roach M.J."/>
            <person name="Borneman A.R."/>
        </authorList>
    </citation>
    <scope>NUCLEOTIDE SEQUENCE</scope>
    <source>
        <strain evidence="5">UCD 2041</strain>
    </source>
</reference>
<dbReference type="GeneID" id="64571977"/>
<reference evidence="5" key="1">
    <citation type="submission" date="2020-10" db="EMBL/GenBank/DDBJ databases">
        <authorList>
            <person name="Palmer J.M."/>
        </authorList>
    </citation>
    <scope>NUCLEOTIDE SEQUENCE</scope>
    <source>
        <strain evidence="5">UCD 2041</strain>
    </source>
</reference>
<feature type="chain" id="PRO_5034783080" description="TRP C-terminal domain-containing protein" evidence="3">
    <location>
        <begin position="31"/>
        <end position="1022"/>
    </location>
</feature>
<dbReference type="PANTHER" id="PTHR31145">
    <property type="entry name" value="INTEGRAL MEMBRANE PROTEIN (AFU_ORTHOLOGUE AFUA_7G01610)"/>
    <property type="match status" value="1"/>
</dbReference>
<evidence type="ECO:0000256" key="2">
    <source>
        <dbReference type="SAM" id="Phobius"/>
    </source>
</evidence>
<dbReference type="InterPro" id="IPR010308">
    <property type="entry name" value="TRP_C"/>
</dbReference>
<dbReference type="InterPro" id="IPR040241">
    <property type="entry name" value="TRP_Flc/Pkd2-like"/>
</dbReference>
<dbReference type="GO" id="GO:0016020">
    <property type="term" value="C:membrane"/>
    <property type="evidence" value="ECO:0007669"/>
    <property type="project" value="TreeGrafter"/>
</dbReference>
<organism evidence="5 6">
    <name type="scientific">Dekkera bruxellensis</name>
    <name type="common">Brettanomyces custersii</name>
    <dbReference type="NCBI Taxonomy" id="5007"/>
    <lineage>
        <taxon>Eukaryota</taxon>
        <taxon>Fungi</taxon>
        <taxon>Dikarya</taxon>
        <taxon>Ascomycota</taxon>
        <taxon>Saccharomycotina</taxon>
        <taxon>Pichiomycetes</taxon>
        <taxon>Pichiales</taxon>
        <taxon>Pichiaceae</taxon>
        <taxon>Brettanomyces</taxon>
    </lineage>
</organism>
<sequence length="1022" mass="114653">MLLWHLQQTSLKIVMLLLLLLAALMKETTAAFVSSKSCGDHSLYKFSSFLTNASYFKDTGMLDFQLRAFALADIFDVNTTTNMYTTMHLTITYVDEVLVSKYLRLCDFVDVNHMTSYYVPSGVFSGIDHLFTRGGTATQTITTLIELNGTKTSTSIVEKSTVAKVTDSLVNKTADDTDILPVGIQKRLYDQSFGTSRVNSSGIYSQPWNPSFITKFLEPSEIPTSRFGNAKYRTTYHKKENSLEAVQAFTFPDSIRTVEVVESTTVTPYAQIPTQSAASAYNSTSTSCPIFKDNEITISISEHVGHRSAMGSFEIIVEIIDPDAEHETIGCTSSFISIVQEKTLSDGLTIFFAVLLAFIFISNITNIFLSPYQDSEDVYLMPAAMICNAPLLNQVTPSFVDFFRYLQFIFFMVALNLHYPGFLSPLVGSFRWVALLGVKSISNDSSGDVYQTIYSGGLKSLLDGSGTHPMSIQWGWLIGDFFILVGSYIIIHNTLFGVIYLIKKLKRKSVGGYSRRRFIYYNVGVLLSSFLTLATIPLLSISLYVVSTAQSSPYGGPRMGDHFYTWCVATASIILALYIIAVLFFGLRYVYFKRSRKILYTKLSVMLLWNWIYSGFNVSKVSFVLIDQIETLAFAIAIGCLQASGVAQLCVIIISKSAYLLLLIIYKPYYSQTRMNRVKIACSTASLVICFLHIPFIFSLNRSECVRTRFVWAISIIHLVVIICLFVFPTLHNIYLCYRLYRKYRLGDKGTDIPDYRERGDLIEIPFYSDNCSLFTAETFADLATMPPLSPSVSQLLHVNSSTQGITENRDDEAEIVLVSSTPYHQRTTKDWTEREVDFYYNAQRVLDPDPEVRQLWEERGRKLQVAKNAIASKTMEKVQTQMSNIRIENLDGTNNFLKRVRQFGFGSLISGRFRVKRQQPKSFEVIRPHQRIIKHQGGGVLGSDNSVESATIMNTSDCDDDEKNAPESDLSANKHNSLGSTAAGSISDESILVTPISATNKYRLRVVNTASFSSTNDTSDC</sequence>
<gene>
    <name evidence="5" type="ORF">BRETT_000051</name>
</gene>
<keyword evidence="2" id="KW-0472">Membrane</keyword>